<organism evidence="1">
    <name type="scientific">uncultured Caudovirales phage</name>
    <dbReference type="NCBI Taxonomy" id="2100421"/>
    <lineage>
        <taxon>Viruses</taxon>
        <taxon>Duplodnaviria</taxon>
        <taxon>Heunggongvirae</taxon>
        <taxon>Uroviricota</taxon>
        <taxon>Caudoviricetes</taxon>
        <taxon>Peduoviridae</taxon>
        <taxon>Maltschvirus</taxon>
        <taxon>Maltschvirus maltsch</taxon>
    </lineage>
</organism>
<evidence type="ECO:0000313" key="1">
    <source>
        <dbReference type="EMBL" id="CAB4160088.1"/>
    </source>
</evidence>
<proteinExistence type="predicted"/>
<name>A0A6J5NSM0_9CAUD</name>
<accession>A0A6J5NSM0</accession>
<protein>
    <submittedName>
        <fullName evidence="1">Uncharacterized protein</fullName>
    </submittedName>
</protein>
<reference evidence="1" key="1">
    <citation type="submission" date="2020-04" db="EMBL/GenBank/DDBJ databases">
        <authorList>
            <person name="Chiriac C."/>
            <person name="Salcher M."/>
            <person name="Ghai R."/>
            <person name="Kavagutti S V."/>
        </authorList>
    </citation>
    <scope>NUCLEOTIDE SEQUENCE</scope>
</reference>
<sequence length="60" mass="7437">MKLINWYRKIWIAVYHAAYHRNLRKAQEARVKQDIIAFKQYIYRAEDAWRKVVILTEKTK</sequence>
<gene>
    <name evidence="1" type="ORF">UFOVP723_60</name>
</gene>
<dbReference type="EMBL" id="LR796697">
    <property type="protein sequence ID" value="CAB4160088.1"/>
    <property type="molecule type" value="Genomic_DNA"/>
</dbReference>